<gene>
    <name evidence="1" type="ORF">KABACHOK_02270</name>
</gene>
<sequence>MLRAFLARRRDAKTRKLVGIQTFKGRAFNPVTQTQVPWSATAKLFMTEAGVRSVEVSDPALMKEAVVIAWLEWGQTPHGMVRCA</sequence>
<dbReference type="Proteomes" id="UP001056685">
    <property type="component" value="Segment"/>
</dbReference>
<accession>A0A9E7SJ73</accession>
<dbReference type="EMBL" id="ON529852">
    <property type="protein sequence ID" value="USN14063.1"/>
    <property type="molecule type" value="Genomic_DNA"/>
</dbReference>
<name>A0A9E7SJ73_9CAUD</name>
<organism evidence="1 2">
    <name type="scientific">Brevundimonas phage vB_BpoS-Kabachok</name>
    <dbReference type="NCBI Taxonomy" id="2948600"/>
    <lineage>
        <taxon>Viruses</taxon>
        <taxon>Duplodnaviria</taxon>
        <taxon>Heunggongvirae</taxon>
        <taxon>Uroviricota</taxon>
        <taxon>Caudoviricetes</taxon>
        <taxon>Jeanschmidtviridae</taxon>
        <taxon>Marchewkavirus</taxon>
        <taxon>Marchewkavirus kabachok</taxon>
    </lineage>
</organism>
<protein>
    <submittedName>
        <fullName evidence="1">Uncharacterized protein</fullName>
    </submittedName>
</protein>
<reference evidence="1" key="1">
    <citation type="submission" date="2022-05" db="EMBL/GenBank/DDBJ databases">
        <authorList>
            <person name="Friedrich I."/>
            <person name="Poehlein A."/>
            <person name="Schneider D."/>
            <person name="Hertel R."/>
            <person name="Daniel R."/>
        </authorList>
    </citation>
    <scope>NUCLEOTIDE SEQUENCE</scope>
</reference>
<proteinExistence type="predicted"/>
<evidence type="ECO:0000313" key="2">
    <source>
        <dbReference type="Proteomes" id="UP001056685"/>
    </source>
</evidence>
<keyword evidence="2" id="KW-1185">Reference proteome</keyword>
<evidence type="ECO:0000313" key="1">
    <source>
        <dbReference type="EMBL" id="USN14063.1"/>
    </source>
</evidence>